<sequence>MRFRYLRADHSLLGGLWDIDARSVETAESIYSTFILQELVRLADSTSHEASGDKSALIIGLGAGLSARALHQHQVEVTIVEIDPVVYDFARRYFAVPKPTGGAFLEDARAFLRRETERVSFPSSYDYIVHDVFTGGSVPASLFTIECFQDISRALTPTGIVAINFAGNTSSVASQLVFSTILSSFHHCRAFEDGAHTTDYRNLVFFCSPSSPVVFRQPLPSDYLPFPSPLMREKVFNEFESAEMDLSGVKLGSVVHDGSERELEEAQRAGVKEHWELMNGVLPLETWAIY</sequence>
<dbReference type="PROSITE" id="PS51006">
    <property type="entry name" value="PABS_2"/>
    <property type="match status" value="1"/>
</dbReference>
<evidence type="ECO:0000256" key="3">
    <source>
        <dbReference type="ARBA" id="ARBA00023115"/>
    </source>
</evidence>
<dbReference type="NCBIfam" id="NF037959">
    <property type="entry name" value="MFS_SpdSyn"/>
    <property type="match status" value="1"/>
</dbReference>
<dbReference type="OrthoDB" id="2533900at2759"/>
<evidence type="ECO:0000256" key="1">
    <source>
        <dbReference type="ARBA" id="ARBA00007867"/>
    </source>
</evidence>
<dbReference type="InterPro" id="IPR029063">
    <property type="entry name" value="SAM-dependent_MTases_sf"/>
</dbReference>
<protein>
    <submittedName>
        <fullName evidence="6">S-adenosyl-L-methionine-dependent methyltransferase</fullName>
    </submittedName>
</protein>
<evidence type="ECO:0000313" key="7">
    <source>
        <dbReference type="Proteomes" id="UP000193467"/>
    </source>
</evidence>
<evidence type="ECO:0000259" key="5">
    <source>
        <dbReference type="PROSITE" id="PS51006"/>
    </source>
</evidence>
<feature type="domain" description="PABS" evidence="5">
    <location>
        <begin position="1"/>
        <end position="212"/>
    </location>
</feature>
<feature type="active site" description="Proton acceptor" evidence="4">
    <location>
        <position position="131"/>
    </location>
</feature>
<keyword evidence="7" id="KW-1185">Reference proteome</keyword>
<accession>A0A1Y2G1B6</accession>
<evidence type="ECO:0000256" key="2">
    <source>
        <dbReference type="ARBA" id="ARBA00022679"/>
    </source>
</evidence>
<dbReference type="Pfam" id="PF01564">
    <property type="entry name" value="Spermine_synth"/>
    <property type="match status" value="1"/>
</dbReference>
<name>A0A1Y2G1B6_9BASI</name>
<comment type="caution">
    <text evidence="6">The sequence shown here is derived from an EMBL/GenBank/DDBJ whole genome shotgun (WGS) entry which is preliminary data.</text>
</comment>
<dbReference type="GO" id="GO:0006596">
    <property type="term" value="P:polyamine biosynthetic process"/>
    <property type="evidence" value="ECO:0007669"/>
    <property type="project" value="UniProtKB-UniRule"/>
</dbReference>
<gene>
    <name evidence="6" type="ORF">BCR35DRAFT_262062</name>
</gene>
<dbReference type="CDD" id="cd02440">
    <property type="entry name" value="AdoMet_MTases"/>
    <property type="match status" value="1"/>
</dbReference>
<keyword evidence="2 4" id="KW-0808">Transferase</keyword>
<evidence type="ECO:0000313" key="6">
    <source>
        <dbReference type="EMBL" id="ORY89762.1"/>
    </source>
</evidence>
<dbReference type="AlphaFoldDB" id="A0A1Y2G1B6"/>
<dbReference type="Proteomes" id="UP000193467">
    <property type="component" value="Unassembled WGS sequence"/>
</dbReference>
<dbReference type="InterPro" id="IPR030374">
    <property type="entry name" value="PABS"/>
</dbReference>
<dbReference type="GO" id="GO:0008168">
    <property type="term" value="F:methyltransferase activity"/>
    <property type="evidence" value="ECO:0007669"/>
    <property type="project" value="UniProtKB-KW"/>
</dbReference>
<dbReference type="InParanoid" id="A0A1Y2G1B6"/>
<dbReference type="PANTHER" id="PTHR43317:SF1">
    <property type="entry name" value="THERMOSPERMINE SYNTHASE ACAULIS5"/>
    <property type="match status" value="1"/>
</dbReference>
<dbReference type="EMBL" id="MCGR01000005">
    <property type="protein sequence ID" value="ORY89762.1"/>
    <property type="molecule type" value="Genomic_DNA"/>
</dbReference>
<evidence type="ECO:0000256" key="4">
    <source>
        <dbReference type="PROSITE-ProRule" id="PRU00354"/>
    </source>
</evidence>
<proteinExistence type="inferred from homology"/>
<dbReference type="GO" id="GO:0032259">
    <property type="term" value="P:methylation"/>
    <property type="evidence" value="ECO:0007669"/>
    <property type="project" value="UniProtKB-KW"/>
</dbReference>
<dbReference type="Gene3D" id="3.40.50.150">
    <property type="entry name" value="Vaccinia Virus protein VP39"/>
    <property type="match status" value="1"/>
</dbReference>
<keyword evidence="6" id="KW-0489">Methyltransferase</keyword>
<keyword evidence="3 4" id="KW-0620">Polyamine biosynthesis</keyword>
<dbReference type="SUPFAM" id="SSF53335">
    <property type="entry name" value="S-adenosyl-L-methionine-dependent methyltransferases"/>
    <property type="match status" value="1"/>
</dbReference>
<organism evidence="6 7">
    <name type="scientific">Leucosporidium creatinivorum</name>
    <dbReference type="NCBI Taxonomy" id="106004"/>
    <lineage>
        <taxon>Eukaryota</taxon>
        <taxon>Fungi</taxon>
        <taxon>Dikarya</taxon>
        <taxon>Basidiomycota</taxon>
        <taxon>Pucciniomycotina</taxon>
        <taxon>Microbotryomycetes</taxon>
        <taxon>Leucosporidiales</taxon>
        <taxon>Leucosporidium</taxon>
    </lineage>
</organism>
<reference evidence="6 7" key="1">
    <citation type="submission" date="2016-07" db="EMBL/GenBank/DDBJ databases">
        <title>Pervasive Adenine N6-methylation of Active Genes in Fungi.</title>
        <authorList>
            <consortium name="DOE Joint Genome Institute"/>
            <person name="Mondo S.J."/>
            <person name="Dannebaum R.O."/>
            <person name="Kuo R.C."/>
            <person name="Labutti K."/>
            <person name="Haridas S."/>
            <person name="Kuo A."/>
            <person name="Salamov A."/>
            <person name="Ahrendt S.R."/>
            <person name="Lipzen A."/>
            <person name="Sullivan W."/>
            <person name="Andreopoulos W.B."/>
            <person name="Clum A."/>
            <person name="Lindquist E."/>
            <person name="Daum C."/>
            <person name="Ramamoorthy G.K."/>
            <person name="Gryganskyi A."/>
            <person name="Culley D."/>
            <person name="Magnuson J.K."/>
            <person name="James T.Y."/>
            <person name="O'Malley M.A."/>
            <person name="Stajich J.E."/>
            <person name="Spatafora J.W."/>
            <person name="Visel A."/>
            <person name="Grigoriev I.V."/>
        </authorList>
    </citation>
    <scope>NUCLEOTIDE SEQUENCE [LARGE SCALE GENOMIC DNA]</scope>
    <source>
        <strain evidence="6 7">62-1032</strain>
    </source>
</reference>
<comment type="similarity">
    <text evidence="1">Belongs to the spermidine/spermine synthase family.</text>
</comment>
<dbReference type="PANTHER" id="PTHR43317">
    <property type="entry name" value="THERMOSPERMINE SYNTHASE ACAULIS5"/>
    <property type="match status" value="1"/>
</dbReference>